<dbReference type="Proteomes" id="UP001432322">
    <property type="component" value="Unassembled WGS sequence"/>
</dbReference>
<keyword evidence="3" id="KW-1185">Reference proteome</keyword>
<evidence type="ECO:0000313" key="2">
    <source>
        <dbReference type="EMBL" id="GMT35177.1"/>
    </source>
</evidence>
<feature type="non-terminal residue" evidence="2">
    <location>
        <position position="1"/>
    </location>
</feature>
<reference evidence="2" key="1">
    <citation type="submission" date="2023-10" db="EMBL/GenBank/DDBJ databases">
        <title>Genome assembly of Pristionchus species.</title>
        <authorList>
            <person name="Yoshida K."/>
            <person name="Sommer R.J."/>
        </authorList>
    </citation>
    <scope>NUCLEOTIDE SEQUENCE</scope>
    <source>
        <strain evidence="2">RS5133</strain>
    </source>
</reference>
<gene>
    <name evidence="2" type="ORF">PFISCL1PPCAC_26474</name>
</gene>
<evidence type="ECO:0000256" key="1">
    <source>
        <dbReference type="SAM" id="MobiDB-lite"/>
    </source>
</evidence>
<protein>
    <submittedName>
        <fullName evidence="2">Uncharacterized protein</fullName>
    </submittedName>
</protein>
<organism evidence="2 3">
    <name type="scientific">Pristionchus fissidentatus</name>
    <dbReference type="NCBI Taxonomy" id="1538716"/>
    <lineage>
        <taxon>Eukaryota</taxon>
        <taxon>Metazoa</taxon>
        <taxon>Ecdysozoa</taxon>
        <taxon>Nematoda</taxon>
        <taxon>Chromadorea</taxon>
        <taxon>Rhabditida</taxon>
        <taxon>Rhabditina</taxon>
        <taxon>Diplogasteromorpha</taxon>
        <taxon>Diplogasteroidea</taxon>
        <taxon>Neodiplogasteridae</taxon>
        <taxon>Pristionchus</taxon>
    </lineage>
</organism>
<evidence type="ECO:0000313" key="3">
    <source>
        <dbReference type="Proteomes" id="UP001432322"/>
    </source>
</evidence>
<proteinExistence type="predicted"/>
<name>A0AAV5WVS6_9BILA</name>
<comment type="caution">
    <text evidence="2">The sequence shown here is derived from an EMBL/GenBank/DDBJ whole genome shotgun (WGS) entry which is preliminary data.</text>
</comment>
<dbReference type="AlphaFoldDB" id="A0AAV5WVS6"/>
<accession>A0AAV5WVS6</accession>
<feature type="region of interest" description="Disordered" evidence="1">
    <location>
        <begin position="75"/>
        <end position="106"/>
    </location>
</feature>
<dbReference type="EMBL" id="BTSY01000007">
    <property type="protein sequence ID" value="GMT35177.1"/>
    <property type="molecule type" value="Genomic_DNA"/>
</dbReference>
<feature type="non-terminal residue" evidence="2">
    <location>
        <position position="106"/>
    </location>
</feature>
<sequence>PELASARVHGKLKYRAHLTPQQKLAENTHNRKDKWKVAVNDDVNPKMKKFPRRRKRSPPKATVYPLHPLAFRPRISCASPPHPLYPSKTEENTPAAKISNDGPEAK</sequence>